<dbReference type="FunFam" id="2.60.120.10:FF:000073">
    <property type="entry name" value="Glycinin G1"/>
    <property type="match status" value="1"/>
</dbReference>
<dbReference type="Pfam" id="PF00190">
    <property type="entry name" value="Cupin_1"/>
    <property type="match status" value="2"/>
</dbReference>
<name>A0A8K0ILA7_COCNU</name>
<accession>A0A8K0ILA7</accession>
<proteinExistence type="inferred from homology"/>
<evidence type="ECO:0000256" key="5">
    <source>
        <dbReference type="ARBA" id="ARBA00023129"/>
    </source>
</evidence>
<sequence>MFRDDHQKVHHFRAGDVLAIPAGVANWCYNDGDTPVVTLTVFDTRSNANQLDQNQREFQLAGSQQRSQQENTGKNVLRGFKADSLAAAVGADRELARKLQLDDNDRRGEIVRVERSLQVLRPPSEDEDQESSPNGLEETYCSMRIRENIERPSAADVYTPRGGRITTLNCHKLPILRFIQMSATRVVLYRKAILAPHWNINAHSVTYCSGGRGLVQVVDDKGKAVFDGELRRGQLLVIPQNFAVMKQAREEGFELISIKTNSAAMVSTVVGKASAIKGMPEDVLMHSYNISRDEARRVKYRRGDEMALFAPTSEA</sequence>
<gene>
    <name evidence="8" type="ORF">COCNU_09G010140</name>
</gene>
<dbReference type="CDD" id="cd02242">
    <property type="entry name" value="cupin_11S_legumin_N"/>
    <property type="match status" value="1"/>
</dbReference>
<evidence type="ECO:0000259" key="7">
    <source>
        <dbReference type="SMART" id="SM00835"/>
    </source>
</evidence>
<dbReference type="Proteomes" id="UP000797356">
    <property type="component" value="Chromosome 9"/>
</dbReference>
<dbReference type="OrthoDB" id="2016041at2759"/>
<dbReference type="SUPFAM" id="SSF51182">
    <property type="entry name" value="RmlC-like cupins"/>
    <property type="match status" value="1"/>
</dbReference>
<dbReference type="GO" id="GO:0048316">
    <property type="term" value="P:seed development"/>
    <property type="evidence" value="ECO:0007669"/>
    <property type="project" value="UniProtKB-ARBA"/>
</dbReference>
<dbReference type="InterPro" id="IPR011051">
    <property type="entry name" value="RmlC_Cupin_sf"/>
</dbReference>
<keyword evidence="6" id="KW-1015">Disulfide bond</keyword>
<dbReference type="InterPro" id="IPR014710">
    <property type="entry name" value="RmlC-like_jellyroll"/>
</dbReference>
<dbReference type="InterPro" id="IPR006045">
    <property type="entry name" value="Cupin_1"/>
</dbReference>
<keyword evidence="9" id="KW-1185">Reference proteome</keyword>
<evidence type="ECO:0000313" key="9">
    <source>
        <dbReference type="Proteomes" id="UP000797356"/>
    </source>
</evidence>
<evidence type="ECO:0000256" key="4">
    <source>
        <dbReference type="ARBA" id="ARBA00022761"/>
    </source>
</evidence>
<dbReference type="PANTHER" id="PTHR31189">
    <property type="entry name" value="OS03G0336100 PROTEIN-RELATED"/>
    <property type="match status" value="1"/>
</dbReference>
<dbReference type="AlphaFoldDB" id="A0A8K0ILA7"/>
<evidence type="ECO:0000256" key="6">
    <source>
        <dbReference type="ARBA" id="ARBA00023157"/>
    </source>
</evidence>
<comment type="similarity">
    <text evidence="1">Belongs to the 11S seed storage protein (globulins) family.</text>
</comment>
<organism evidence="8 9">
    <name type="scientific">Cocos nucifera</name>
    <name type="common">Coconut palm</name>
    <dbReference type="NCBI Taxonomy" id="13894"/>
    <lineage>
        <taxon>Eukaryota</taxon>
        <taxon>Viridiplantae</taxon>
        <taxon>Streptophyta</taxon>
        <taxon>Embryophyta</taxon>
        <taxon>Tracheophyta</taxon>
        <taxon>Spermatophyta</taxon>
        <taxon>Magnoliopsida</taxon>
        <taxon>Liliopsida</taxon>
        <taxon>Arecaceae</taxon>
        <taxon>Arecoideae</taxon>
        <taxon>Cocoseae</taxon>
        <taxon>Attaleinae</taxon>
        <taxon>Cocos</taxon>
    </lineage>
</organism>
<dbReference type="SMART" id="SM00835">
    <property type="entry name" value="Cupin_1"/>
    <property type="match status" value="1"/>
</dbReference>
<keyword evidence="4" id="KW-0758">Storage protein</keyword>
<dbReference type="InterPro" id="IPR006044">
    <property type="entry name" value="11S_seedstore_pln"/>
</dbReference>
<evidence type="ECO:0000256" key="3">
    <source>
        <dbReference type="ARBA" id="ARBA00022729"/>
    </source>
</evidence>
<dbReference type="Gene3D" id="2.60.120.10">
    <property type="entry name" value="Jelly Rolls"/>
    <property type="match status" value="2"/>
</dbReference>
<reference evidence="8" key="1">
    <citation type="journal article" date="2017" name="Gigascience">
        <title>The genome draft of coconut (Cocos nucifera).</title>
        <authorList>
            <person name="Xiao Y."/>
            <person name="Xu P."/>
            <person name="Fan H."/>
            <person name="Baudouin L."/>
            <person name="Xia W."/>
            <person name="Bocs S."/>
            <person name="Xu J."/>
            <person name="Li Q."/>
            <person name="Guo A."/>
            <person name="Zhou L."/>
            <person name="Li J."/>
            <person name="Wu Y."/>
            <person name="Ma Z."/>
            <person name="Armero A."/>
            <person name="Issali A.E."/>
            <person name="Liu N."/>
            <person name="Peng M."/>
            <person name="Yang Y."/>
        </authorList>
    </citation>
    <scope>NUCLEOTIDE SEQUENCE</scope>
    <source>
        <tissue evidence="8">Spear leaf of Hainan Tall coconut</tissue>
    </source>
</reference>
<dbReference type="InterPro" id="IPR050253">
    <property type="entry name" value="Seed_Storage-Functional"/>
</dbReference>
<comment type="caution">
    <text evidence="8">The sequence shown here is derived from an EMBL/GenBank/DDBJ whole genome shotgun (WGS) entry which is preliminary data.</text>
</comment>
<keyword evidence="3" id="KW-0732">Signal</keyword>
<dbReference type="PRINTS" id="PR00439">
    <property type="entry name" value="11SGLOBULIN"/>
</dbReference>
<evidence type="ECO:0000256" key="1">
    <source>
        <dbReference type="ARBA" id="ARBA00007178"/>
    </source>
</evidence>
<protein>
    <submittedName>
        <fullName evidence="8">Glutelin type-A 1</fullName>
    </submittedName>
</protein>
<evidence type="ECO:0000256" key="2">
    <source>
        <dbReference type="ARBA" id="ARBA00011818"/>
    </source>
</evidence>
<keyword evidence="5" id="KW-0708">Seed storage protein</keyword>
<dbReference type="PANTHER" id="PTHR31189:SF35">
    <property type="entry name" value="12S SEED STORAGE PROTEIN CRB"/>
    <property type="match status" value="1"/>
</dbReference>
<evidence type="ECO:0000313" key="8">
    <source>
        <dbReference type="EMBL" id="KAG1361551.1"/>
    </source>
</evidence>
<reference evidence="8" key="2">
    <citation type="submission" date="2019-07" db="EMBL/GenBank/DDBJ databases">
        <authorList>
            <person name="Yang Y."/>
            <person name="Bocs S."/>
            <person name="Baudouin L."/>
        </authorList>
    </citation>
    <scope>NUCLEOTIDE SEQUENCE</scope>
    <source>
        <tissue evidence="8">Spear leaf of Hainan Tall coconut</tissue>
    </source>
</reference>
<dbReference type="CDD" id="cd02243">
    <property type="entry name" value="cupin_11S_legumin_C"/>
    <property type="match status" value="1"/>
</dbReference>
<dbReference type="GO" id="GO:0045735">
    <property type="term" value="F:nutrient reservoir activity"/>
    <property type="evidence" value="ECO:0007669"/>
    <property type="project" value="UniProtKB-KW"/>
</dbReference>
<feature type="domain" description="Cupin type-1" evidence="7">
    <location>
        <begin position="147"/>
        <end position="296"/>
    </location>
</feature>
<comment type="subunit">
    <text evidence="2">Hexamer; each subunit is composed of an acidic and a basic chain derived from a single precursor and linked by a disulfide bond.</text>
</comment>
<dbReference type="EMBL" id="CM017880">
    <property type="protein sequence ID" value="KAG1361551.1"/>
    <property type="molecule type" value="Genomic_DNA"/>
</dbReference>